<dbReference type="GO" id="GO:0000712">
    <property type="term" value="P:resolution of meiotic recombination intermediates"/>
    <property type="evidence" value="ECO:0007669"/>
    <property type="project" value="TreeGrafter"/>
</dbReference>
<dbReference type="PRINTS" id="PR01158">
    <property type="entry name" value="TOPISMRASEII"/>
</dbReference>
<feature type="domain" description="Topo IIA-type catalytic" evidence="14">
    <location>
        <begin position="709"/>
        <end position="1153"/>
    </location>
</feature>
<dbReference type="InterPro" id="IPR006171">
    <property type="entry name" value="TOPRIM_dom"/>
</dbReference>
<dbReference type="Pfam" id="PF16898">
    <property type="entry name" value="TOPRIM_C"/>
    <property type="match status" value="2"/>
</dbReference>
<feature type="domain" description="Toprim" evidence="13">
    <location>
        <begin position="437"/>
        <end position="551"/>
    </location>
</feature>
<dbReference type="Gene3D" id="3.30.230.10">
    <property type="match status" value="1"/>
</dbReference>
<comment type="cofactor">
    <cofactor evidence="2">
        <name>Ca(2+)</name>
        <dbReference type="ChEBI" id="CHEBI:29108"/>
    </cofactor>
</comment>
<dbReference type="SUPFAM" id="SSF56719">
    <property type="entry name" value="Type II DNA topoisomerase"/>
    <property type="match status" value="1"/>
</dbReference>
<dbReference type="GO" id="GO:0006265">
    <property type="term" value="P:DNA topological change"/>
    <property type="evidence" value="ECO:0007669"/>
    <property type="project" value="InterPro"/>
</dbReference>
<dbReference type="InterPro" id="IPR013757">
    <property type="entry name" value="Topo_IIA_A_a_sf"/>
</dbReference>
<dbReference type="EC" id="5.6.2.2" evidence="5"/>
<dbReference type="Gene3D" id="3.90.199.10">
    <property type="entry name" value="Topoisomerase II, domain 5"/>
    <property type="match status" value="1"/>
</dbReference>
<dbReference type="PROSITE" id="PS52040">
    <property type="entry name" value="TOPO_IIA"/>
    <property type="match status" value="1"/>
</dbReference>
<evidence type="ECO:0000256" key="1">
    <source>
        <dbReference type="ARBA" id="ARBA00000185"/>
    </source>
</evidence>
<dbReference type="EMBL" id="MN739890">
    <property type="protein sequence ID" value="QHT76177.1"/>
    <property type="molecule type" value="Genomic_DNA"/>
</dbReference>
<dbReference type="InterPro" id="IPR014721">
    <property type="entry name" value="Ribsml_uS5_D2-typ_fold_subgr"/>
</dbReference>
<comment type="cofactor">
    <cofactor evidence="3">
        <name>Mg(2+)</name>
        <dbReference type="ChEBI" id="CHEBI:18420"/>
    </cofactor>
</comment>
<dbReference type="CDD" id="cd00187">
    <property type="entry name" value="TOP4c"/>
    <property type="match status" value="1"/>
</dbReference>
<dbReference type="Gene3D" id="3.40.50.670">
    <property type="match status" value="2"/>
</dbReference>
<dbReference type="InterPro" id="IPR003594">
    <property type="entry name" value="HATPase_dom"/>
</dbReference>
<organism evidence="15">
    <name type="scientific">viral metagenome</name>
    <dbReference type="NCBI Taxonomy" id="1070528"/>
    <lineage>
        <taxon>unclassified sequences</taxon>
        <taxon>metagenomes</taxon>
        <taxon>organismal metagenomes</taxon>
    </lineage>
</organism>
<dbReference type="SMART" id="SM00433">
    <property type="entry name" value="TOP2c"/>
    <property type="match status" value="1"/>
</dbReference>
<keyword evidence="6" id="KW-0479">Metal-binding</keyword>
<dbReference type="SUPFAM" id="SSF54211">
    <property type="entry name" value="Ribosomal protein S5 domain 2-like"/>
    <property type="match status" value="1"/>
</dbReference>
<dbReference type="FunFam" id="3.90.199.10:FF:000002">
    <property type="entry name" value="DNA topoisomerase 2"/>
    <property type="match status" value="1"/>
</dbReference>
<dbReference type="AlphaFoldDB" id="A0A6C0H6Z8"/>
<reference evidence="15" key="1">
    <citation type="journal article" date="2020" name="Nature">
        <title>Giant virus diversity and host interactions through global metagenomics.</title>
        <authorList>
            <person name="Schulz F."/>
            <person name="Roux S."/>
            <person name="Paez-Espino D."/>
            <person name="Jungbluth S."/>
            <person name="Walsh D.A."/>
            <person name="Denef V.J."/>
            <person name="McMahon K.D."/>
            <person name="Konstantinidis K.T."/>
            <person name="Eloe-Fadrosh E.A."/>
            <person name="Kyrpides N.C."/>
            <person name="Woyke T."/>
        </authorList>
    </citation>
    <scope>NUCLEOTIDE SEQUENCE</scope>
    <source>
        <strain evidence="15">GVMAG-M-3300023179-73</strain>
    </source>
</reference>
<dbReference type="PROSITE" id="PS00177">
    <property type="entry name" value="TOPOISOMERASE_II"/>
    <property type="match status" value="1"/>
</dbReference>
<comment type="catalytic activity">
    <reaction evidence="1">
        <text>ATP-dependent breakage, passage and rejoining of double-stranded DNA.</text>
        <dbReference type="EC" id="5.6.2.2"/>
    </reaction>
</comment>
<dbReference type="Gene3D" id="3.30.565.10">
    <property type="entry name" value="Histidine kinase-like ATPase, C-terminal domain"/>
    <property type="match status" value="1"/>
</dbReference>
<keyword evidence="7" id="KW-0547">Nucleotide-binding</keyword>
<evidence type="ECO:0000313" key="15">
    <source>
        <dbReference type="EMBL" id="QHT76177.1"/>
    </source>
</evidence>
<dbReference type="GO" id="GO:0005634">
    <property type="term" value="C:nucleus"/>
    <property type="evidence" value="ECO:0007669"/>
    <property type="project" value="TreeGrafter"/>
</dbReference>
<evidence type="ECO:0000256" key="7">
    <source>
        <dbReference type="ARBA" id="ARBA00022741"/>
    </source>
</evidence>
<dbReference type="GO" id="GO:0003677">
    <property type="term" value="F:DNA binding"/>
    <property type="evidence" value="ECO:0007669"/>
    <property type="project" value="UniProtKB-KW"/>
</dbReference>
<dbReference type="Gene3D" id="1.10.268.10">
    <property type="entry name" value="Topoisomerase, domain 3"/>
    <property type="match status" value="1"/>
</dbReference>
<dbReference type="GO" id="GO:0005524">
    <property type="term" value="F:ATP binding"/>
    <property type="evidence" value="ECO:0007669"/>
    <property type="project" value="UniProtKB-KW"/>
</dbReference>
<dbReference type="Gene3D" id="3.30.1490.30">
    <property type="match status" value="1"/>
</dbReference>
<dbReference type="InterPro" id="IPR001241">
    <property type="entry name" value="Topo_IIA"/>
</dbReference>
<dbReference type="Pfam" id="PF01751">
    <property type="entry name" value="Toprim"/>
    <property type="match status" value="1"/>
</dbReference>
<dbReference type="PANTHER" id="PTHR10169">
    <property type="entry name" value="DNA TOPOISOMERASE/GYRASE"/>
    <property type="match status" value="1"/>
</dbReference>
<dbReference type="PROSITE" id="PS50880">
    <property type="entry name" value="TOPRIM"/>
    <property type="match status" value="1"/>
</dbReference>
<name>A0A6C0H6Z8_9ZZZZ</name>
<evidence type="ECO:0000259" key="13">
    <source>
        <dbReference type="PROSITE" id="PS50880"/>
    </source>
</evidence>
<dbReference type="InterPro" id="IPR013759">
    <property type="entry name" value="Topo_IIA_B_C"/>
</dbReference>
<dbReference type="InterPro" id="IPR013758">
    <property type="entry name" value="Topo_IIA_A/C_ab"/>
</dbReference>
<evidence type="ECO:0000256" key="5">
    <source>
        <dbReference type="ARBA" id="ARBA00012895"/>
    </source>
</evidence>
<sequence length="1160" mass="133408">MSNKQTNGKTIEETYKKLTQREHLLLRPGMYIGDTKKVVEEMWVYDRSINKMKKRMVEYSPGFLKIFDEVLTNALDHSNRDPTLDKIKLDYNTETGEICVFNTGTGIPVVEHKEHKMYVPELIFGHMLAGSNYDDTEKRTGAGTNGIGIKAVNVYSTKFIVETVDSEHGVKFVQEYTDNMANKSKPKVTKNSGKSYTKITFVPDYNRFGMRGLEADTITLLEKRLFDCVACTNKGVGIYLNNERLKGKGLADYVKYYFDDAEINKTFADVHVQTVAKTEFVWEYIVVPWERFEHVSFVNGNATYQGGKHVDHIMNQITNKLKALLESKRKLKDVKPAMIREKMFVFLRATVVNPQFSSQTKEYLTTQSKDFGCKIEVSDKFIDKLWKSSIIDDIVQIYKIKETLELSKQTDGKKKNKIYIPKLEDALWAGTAKSDLCTLILTEGDSAKTFALWGRAVVGPERFGAFPLRGKLLNVRDATVQQLINNEEINNLKQIIGLKQGVEYKDTSDLRYGRVICLTDSDVDGSHIKGLFINFIHTYWPSLIRLNFIQTLKTPIVKAFKGKRVVEFYTQQDYTKWRATTNTAGYNIRYYKGLGTSTKEDAKDTFKRIADLQTDYYYKDQQCDESILLAFEKDKNVKTTKKDNTADTDSVASEIITSTFVKCSDRRKQWLGSYDKMSYIELKDSKVSFQDFVHKDLIHFSIYDNLRSIPSLCDGLKPSQRKILYYMLKRNITKPIKVAQLSGYVSAETSYHHGESSLQQAIVGMAQDFVGSNNLNLLVPEGNHGSRIQGGKDAASARYIFTQLCPITSKIFDNYDTPLLTLLDDDGQTIEPEWYIPVIPMVLVNGCEGIGTGYSTYIPPHNPKDIIANLVRLLEDKETLPMKPWFRGFNGDVIDTGNGGYMTKGRWERLDDTQVRITELPVGMWITPYKEFLESLIDTGGRASKDKSSSTIKRNIVLKDVKNKTTDENTGIDFIIEFRDTSVLDNLIEKGTLEKELKLVKSFTINNMYLFDDRCIPTKYTNTNDILLDFYDIRLEFYIKRREHIIQVLTRELEILESKVRFINEYINGDIELNRKSKDYIISLLEERGYPKHWEQTDNSEGTSKSYDYLIRMPLIALTLEKTEELNRQTEAKRTQLQDIQGKSERDLWREDLLNIQQLM</sequence>
<dbReference type="FunFam" id="3.40.50.670:FF:000001">
    <property type="entry name" value="DNA topoisomerase 2"/>
    <property type="match status" value="1"/>
</dbReference>
<keyword evidence="8" id="KW-0067">ATP-binding</keyword>
<dbReference type="Pfam" id="PF00204">
    <property type="entry name" value="DNA_gyraseB"/>
    <property type="match status" value="1"/>
</dbReference>
<dbReference type="InterPro" id="IPR031660">
    <property type="entry name" value="TOPRIM_C"/>
</dbReference>
<keyword evidence="9" id="KW-0460">Magnesium</keyword>
<protein>
    <recommendedName>
        <fullName evidence="5">DNA topoisomerase (ATP-hydrolyzing)</fullName>
        <ecNumber evidence="5">5.6.2.2</ecNumber>
    </recommendedName>
</protein>
<dbReference type="Pfam" id="PF00521">
    <property type="entry name" value="DNA_topoisoIV"/>
    <property type="match status" value="1"/>
</dbReference>
<evidence type="ECO:0000256" key="10">
    <source>
        <dbReference type="ARBA" id="ARBA00023029"/>
    </source>
</evidence>
<dbReference type="InterPro" id="IPR002205">
    <property type="entry name" value="Topo_IIA_dom_A"/>
</dbReference>
<evidence type="ECO:0000256" key="9">
    <source>
        <dbReference type="ARBA" id="ARBA00022842"/>
    </source>
</evidence>
<dbReference type="Gene3D" id="3.30.1360.40">
    <property type="match status" value="1"/>
</dbReference>
<evidence type="ECO:0000256" key="12">
    <source>
        <dbReference type="ARBA" id="ARBA00023235"/>
    </source>
</evidence>
<dbReference type="InterPro" id="IPR001154">
    <property type="entry name" value="TopoII_euk"/>
</dbReference>
<evidence type="ECO:0000256" key="6">
    <source>
        <dbReference type="ARBA" id="ARBA00022723"/>
    </source>
</evidence>
<dbReference type="InterPro" id="IPR036890">
    <property type="entry name" value="HATPase_C_sf"/>
</dbReference>
<keyword evidence="10" id="KW-0799">Topoisomerase</keyword>
<comment type="similarity">
    <text evidence="4">Belongs to the type II topoisomerase family.</text>
</comment>
<accession>A0A6C0H6Z8</accession>
<evidence type="ECO:0000259" key="14">
    <source>
        <dbReference type="PROSITE" id="PS52040"/>
    </source>
</evidence>
<dbReference type="InterPro" id="IPR020568">
    <property type="entry name" value="Ribosomal_Su5_D2-typ_SF"/>
</dbReference>
<dbReference type="Pfam" id="PF02518">
    <property type="entry name" value="HATPase_c"/>
    <property type="match status" value="1"/>
</dbReference>
<evidence type="ECO:0000256" key="3">
    <source>
        <dbReference type="ARBA" id="ARBA00001946"/>
    </source>
</evidence>
<evidence type="ECO:0000256" key="8">
    <source>
        <dbReference type="ARBA" id="ARBA00022840"/>
    </source>
</evidence>
<keyword evidence="11" id="KW-0238">DNA-binding</keyword>
<dbReference type="InterPro" id="IPR018522">
    <property type="entry name" value="TopoIIA_CS"/>
</dbReference>
<evidence type="ECO:0000256" key="2">
    <source>
        <dbReference type="ARBA" id="ARBA00001913"/>
    </source>
</evidence>
<evidence type="ECO:0000256" key="4">
    <source>
        <dbReference type="ARBA" id="ARBA00011080"/>
    </source>
</evidence>
<dbReference type="InterPro" id="IPR013506">
    <property type="entry name" value="Topo_IIA_bsu_dom2"/>
</dbReference>
<dbReference type="InterPro" id="IPR050634">
    <property type="entry name" value="DNA_Topoisomerase_II"/>
</dbReference>
<dbReference type="SUPFAM" id="SSF55874">
    <property type="entry name" value="ATPase domain of HSP90 chaperone/DNA topoisomerase II/histidine kinase"/>
    <property type="match status" value="1"/>
</dbReference>
<proteinExistence type="inferred from homology"/>
<dbReference type="GO" id="GO:0046872">
    <property type="term" value="F:metal ion binding"/>
    <property type="evidence" value="ECO:0007669"/>
    <property type="project" value="UniProtKB-KW"/>
</dbReference>
<dbReference type="PANTHER" id="PTHR10169:SF38">
    <property type="entry name" value="DNA TOPOISOMERASE 2"/>
    <property type="match status" value="1"/>
</dbReference>
<dbReference type="PRINTS" id="PR00418">
    <property type="entry name" value="TPI2FAMILY"/>
</dbReference>
<keyword evidence="12" id="KW-0413">Isomerase</keyword>
<dbReference type="GO" id="GO:0000819">
    <property type="term" value="P:sister chromatid segregation"/>
    <property type="evidence" value="ECO:0007669"/>
    <property type="project" value="TreeGrafter"/>
</dbReference>
<evidence type="ECO:0000256" key="11">
    <source>
        <dbReference type="ARBA" id="ARBA00023125"/>
    </source>
</evidence>
<dbReference type="GO" id="GO:0003918">
    <property type="term" value="F:DNA topoisomerase type II (double strand cut, ATP-hydrolyzing) activity"/>
    <property type="evidence" value="ECO:0007669"/>
    <property type="project" value="UniProtKB-EC"/>
</dbReference>
<dbReference type="InterPro" id="IPR013760">
    <property type="entry name" value="Topo_IIA-like_dom_sf"/>
</dbReference>
<dbReference type="SMART" id="SM00434">
    <property type="entry name" value="TOP4c"/>
    <property type="match status" value="1"/>
</dbReference>